<evidence type="ECO:0000256" key="4">
    <source>
        <dbReference type="ARBA" id="ARBA00022664"/>
    </source>
</evidence>
<feature type="compositionally biased region" description="Low complexity" evidence="8">
    <location>
        <begin position="227"/>
        <end position="237"/>
    </location>
</feature>
<dbReference type="InterPro" id="IPR047313">
    <property type="entry name" value="SMN_C"/>
</dbReference>
<keyword evidence="5" id="KW-0508">mRNA splicing</keyword>
<evidence type="ECO:0000256" key="2">
    <source>
        <dbReference type="ARBA" id="ARBA00004408"/>
    </source>
</evidence>
<dbReference type="PANTHER" id="PTHR39267:SF1">
    <property type="entry name" value="SURVIVAL MOTOR NEURON PROTEIN"/>
    <property type="match status" value="1"/>
</dbReference>
<keyword evidence="6" id="KW-0539">Nucleus</keyword>
<evidence type="ECO:0000313" key="11">
    <source>
        <dbReference type="Proteomes" id="UP001286313"/>
    </source>
</evidence>
<dbReference type="SMART" id="SM00333">
    <property type="entry name" value="TUDOR"/>
    <property type="match status" value="1"/>
</dbReference>
<feature type="domain" description="Tudor" evidence="9">
    <location>
        <begin position="108"/>
        <end position="170"/>
    </location>
</feature>
<evidence type="ECO:0000256" key="8">
    <source>
        <dbReference type="SAM" id="MobiDB-lite"/>
    </source>
</evidence>
<dbReference type="Proteomes" id="UP001286313">
    <property type="component" value="Unassembled WGS sequence"/>
</dbReference>
<dbReference type="GO" id="GO:0030018">
    <property type="term" value="C:Z disc"/>
    <property type="evidence" value="ECO:0007669"/>
    <property type="project" value="UniProtKB-SubCell"/>
</dbReference>
<evidence type="ECO:0000256" key="1">
    <source>
        <dbReference type="ARBA" id="ARBA00004216"/>
    </source>
</evidence>
<sequence>MAQKEKIVIFDSKEKEVGLSHEEIWDDTLLIQQWDSSMAKVRHRLDQRRATTTESEQSDQDRTTTSRGVGPGHAGSGNTEWRGSVESVGKRISNSKKKKKKNYKKQVDWQVGDFCRTRYTEDGLWYEACITSLPPGFSPPRCWVRFLGYNNKQEMALEGLRKSDGEEARRRQIQEAEEVASESEVGSSVAESDRQSDTDGERTSKRHRPPSHHNNLPSMPPPPFPGASPFTAPGDLPVLPPPPALTQDPNSDPQTSQALHTMLMSWYMTGYHTGYYQGLAHAARK</sequence>
<comment type="caution">
    <text evidence="10">The sequence shown here is derived from an EMBL/GenBank/DDBJ whole genome shotgun (WGS) entry which is preliminary data.</text>
</comment>
<name>A0AAE1GHL0_PETCI</name>
<dbReference type="GO" id="GO:0006397">
    <property type="term" value="P:mRNA processing"/>
    <property type="evidence" value="ECO:0007669"/>
    <property type="project" value="UniProtKB-KW"/>
</dbReference>
<dbReference type="AlphaFoldDB" id="A0AAE1GHL0"/>
<proteinExistence type="inferred from homology"/>
<keyword evidence="11" id="KW-1185">Reference proteome</keyword>
<dbReference type="PROSITE" id="PS50304">
    <property type="entry name" value="TUDOR"/>
    <property type="match status" value="1"/>
</dbReference>
<dbReference type="InterPro" id="IPR040424">
    <property type="entry name" value="Smn1"/>
</dbReference>
<dbReference type="Pfam" id="PF20635">
    <property type="entry name" value="SMN_YG-box"/>
    <property type="match status" value="1"/>
</dbReference>
<keyword evidence="4" id="KW-0507">mRNA processing</keyword>
<dbReference type="Pfam" id="PF06003">
    <property type="entry name" value="SMN_Tudor"/>
    <property type="match status" value="1"/>
</dbReference>
<dbReference type="GO" id="GO:0003723">
    <property type="term" value="F:RNA binding"/>
    <property type="evidence" value="ECO:0007669"/>
    <property type="project" value="InterPro"/>
</dbReference>
<dbReference type="PANTHER" id="PTHR39267">
    <property type="entry name" value="SURVIVAL MOTOR NEURON-LIKE PROTEIN 1"/>
    <property type="match status" value="1"/>
</dbReference>
<dbReference type="Gene3D" id="3.40.190.10">
    <property type="entry name" value="Periplasmic binding protein-like II"/>
    <property type="match status" value="1"/>
</dbReference>
<dbReference type="CDD" id="cd22852">
    <property type="entry name" value="SMN_C"/>
    <property type="match status" value="1"/>
</dbReference>
<comment type="similarity">
    <text evidence="3">Belongs to the SMN family.</text>
</comment>
<protein>
    <recommendedName>
        <fullName evidence="9">Tudor domain-containing protein</fullName>
    </recommendedName>
</protein>
<accession>A0AAE1GHL0</accession>
<evidence type="ECO:0000256" key="6">
    <source>
        <dbReference type="ARBA" id="ARBA00023242"/>
    </source>
</evidence>
<reference evidence="10" key="1">
    <citation type="submission" date="2023-10" db="EMBL/GenBank/DDBJ databases">
        <title>Genome assemblies of two species of porcelain crab, Petrolisthes cinctipes and Petrolisthes manimaculis (Anomura: Porcellanidae).</title>
        <authorList>
            <person name="Angst P."/>
        </authorList>
    </citation>
    <scope>NUCLEOTIDE SEQUENCE</scope>
    <source>
        <strain evidence="10">PB745_01</strain>
        <tissue evidence="10">Gill</tissue>
    </source>
</reference>
<dbReference type="GO" id="GO:0015030">
    <property type="term" value="C:Cajal body"/>
    <property type="evidence" value="ECO:0007669"/>
    <property type="project" value="UniProtKB-SubCell"/>
</dbReference>
<dbReference type="EMBL" id="JAWQEG010000209">
    <property type="protein sequence ID" value="KAK3893428.1"/>
    <property type="molecule type" value="Genomic_DNA"/>
</dbReference>
<dbReference type="InterPro" id="IPR002999">
    <property type="entry name" value="Tudor"/>
</dbReference>
<comment type="subcellular location">
    <subcellularLocation>
        <location evidence="1">Cytoplasm</location>
        <location evidence="1">Myofibril</location>
        <location evidence="1">Sarcomere</location>
        <location evidence="1">Z line</location>
    </subcellularLocation>
    <subcellularLocation>
        <location evidence="2">Nucleus</location>
        <location evidence="2">Cajal body</location>
    </subcellularLocation>
    <subcellularLocation>
        <location evidence="7">Nucleus</location>
        <location evidence="7">Gem</location>
    </subcellularLocation>
</comment>
<evidence type="ECO:0000256" key="3">
    <source>
        <dbReference type="ARBA" id="ARBA00005371"/>
    </source>
</evidence>
<feature type="region of interest" description="Disordered" evidence="8">
    <location>
        <begin position="160"/>
        <end position="256"/>
    </location>
</feature>
<evidence type="ECO:0000256" key="5">
    <source>
        <dbReference type="ARBA" id="ARBA00023187"/>
    </source>
</evidence>
<evidence type="ECO:0000259" key="9">
    <source>
        <dbReference type="PROSITE" id="PS50304"/>
    </source>
</evidence>
<dbReference type="InterPro" id="IPR010304">
    <property type="entry name" value="SMN_Tudor"/>
</dbReference>
<dbReference type="GO" id="GO:0097504">
    <property type="term" value="C:Gemini of Cajal bodies"/>
    <property type="evidence" value="ECO:0007669"/>
    <property type="project" value="UniProtKB-SubCell"/>
</dbReference>
<organism evidence="10 11">
    <name type="scientific">Petrolisthes cinctipes</name>
    <name type="common">Flat porcelain crab</name>
    <dbReference type="NCBI Taxonomy" id="88211"/>
    <lineage>
        <taxon>Eukaryota</taxon>
        <taxon>Metazoa</taxon>
        <taxon>Ecdysozoa</taxon>
        <taxon>Arthropoda</taxon>
        <taxon>Crustacea</taxon>
        <taxon>Multicrustacea</taxon>
        <taxon>Malacostraca</taxon>
        <taxon>Eumalacostraca</taxon>
        <taxon>Eucarida</taxon>
        <taxon>Decapoda</taxon>
        <taxon>Pleocyemata</taxon>
        <taxon>Anomura</taxon>
        <taxon>Galatheoidea</taxon>
        <taxon>Porcellanidae</taxon>
        <taxon>Petrolisthes</taxon>
    </lineage>
</organism>
<feature type="compositionally biased region" description="Basic and acidic residues" evidence="8">
    <location>
        <begin position="160"/>
        <end position="174"/>
    </location>
</feature>
<gene>
    <name evidence="10" type="ORF">Pcinc_002751</name>
</gene>
<evidence type="ECO:0000313" key="10">
    <source>
        <dbReference type="EMBL" id="KAK3893428.1"/>
    </source>
</evidence>
<feature type="region of interest" description="Disordered" evidence="8">
    <location>
        <begin position="41"/>
        <end position="99"/>
    </location>
</feature>
<dbReference type="GO" id="GO:0008380">
    <property type="term" value="P:RNA splicing"/>
    <property type="evidence" value="ECO:0007669"/>
    <property type="project" value="UniProtKB-KW"/>
</dbReference>
<dbReference type="Gene3D" id="2.30.30.140">
    <property type="match status" value="1"/>
</dbReference>
<dbReference type="SUPFAM" id="SSF63748">
    <property type="entry name" value="Tudor/PWWP/MBT"/>
    <property type="match status" value="1"/>
</dbReference>
<feature type="compositionally biased region" description="Basic and acidic residues" evidence="8">
    <location>
        <begin position="191"/>
        <end position="203"/>
    </location>
</feature>
<evidence type="ECO:0000256" key="7">
    <source>
        <dbReference type="ARBA" id="ARBA00034695"/>
    </source>
</evidence>